<keyword evidence="3" id="KW-1185">Reference proteome</keyword>
<dbReference type="PANTHER" id="PTHR34385">
    <property type="entry name" value="D-ALANYL-D-ALANINE CARBOXYPEPTIDASE"/>
    <property type="match status" value="1"/>
</dbReference>
<reference evidence="3" key="1">
    <citation type="submission" date="2016-09" db="EMBL/GenBank/DDBJ databases">
        <authorList>
            <person name="Varghese N."/>
            <person name="Submissions S."/>
        </authorList>
    </citation>
    <scope>NUCLEOTIDE SEQUENCE [LARGE SCALE GENOMIC DNA]</scope>
    <source>
        <strain evidence="3">25nlg</strain>
    </source>
</reference>
<dbReference type="InterPro" id="IPR052179">
    <property type="entry name" value="DD-CPase-like"/>
</dbReference>
<accession>A0A1G6MYX2</accession>
<dbReference type="STRING" id="1464122.SAMN05421737_11147"/>
<dbReference type="EMBL" id="FMYM01000011">
    <property type="protein sequence ID" value="SDC60759.1"/>
    <property type="molecule type" value="Genomic_DNA"/>
</dbReference>
<dbReference type="AlphaFoldDB" id="A0A1G6MYX2"/>
<dbReference type="CDD" id="cd14845">
    <property type="entry name" value="L-Ala-D-Glu_peptidase_like"/>
    <property type="match status" value="1"/>
</dbReference>
<evidence type="ECO:0000259" key="1">
    <source>
        <dbReference type="Pfam" id="PF13539"/>
    </source>
</evidence>
<dbReference type="SUPFAM" id="SSF55166">
    <property type="entry name" value="Hedgehog/DD-peptidase"/>
    <property type="match status" value="1"/>
</dbReference>
<dbReference type="Pfam" id="PF13539">
    <property type="entry name" value="Peptidase_M15_4"/>
    <property type="match status" value="1"/>
</dbReference>
<dbReference type="InterPro" id="IPR009045">
    <property type="entry name" value="Zn_M74/Hedgehog-like"/>
</dbReference>
<feature type="domain" description="Peptidase M15C" evidence="1">
    <location>
        <begin position="107"/>
        <end position="177"/>
    </location>
</feature>
<dbReference type="GO" id="GO:0008233">
    <property type="term" value="F:peptidase activity"/>
    <property type="evidence" value="ECO:0007669"/>
    <property type="project" value="InterPro"/>
</dbReference>
<evidence type="ECO:0000313" key="3">
    <source>
        <dbReference type="Proteomes" id="UP000242662"/>
    </source>
</evidence>
<gene>
    <name evidence="2" type="ORF">SAMN05421737_11147</name>
</gene>
<dbReference type="PANTHER" id="PTHR34385:SF1">
    <property type="entry name" value="PEPTIDOGLYCAN L-ALANYL-D-GLUTAMATE ENDOPEPTIDASE CWLK"/>
    <property type="match status" value="1"/>
</dbReference>
<protein>
    <submittedName>
        <fullName evidence="2">Peptidoglycan L-alanyl-D-glutamate endopeptidase CwlK</fullName>
    </submittedName>
</protein>
<sequence>MHRITKRLLIAFALGSIAFFVWKERAQLYAMTHTLFSLQTTADDPQLKEIAVLDELHATVAEKTEQLITAAKEIHIDIVITDGYRTHEKQDELYHQGRQTGGNIVTHAKGGQSYHNYGLAVDFALLDQNETIIWDTTYDGNNNGEPDWFEVAALAKELGFEWGGDWHGFKDYPHLQMTFGYTINELIHASNASE</sequence>
<dbReference type="Proteomes" id="UP000242662">
    <property type="component" value="Unassembled WGS sequence"/>
</dbReference>
<proteinExistence type="predicted"/>
<evidence type="ECO:0000313" key="2">
    <source>
        <dbReference type="EMBL" id="SDC60759.1"/>
    </source>
</evidence>
<dbReference type="InterPro" id="IPR039561">
    <property type="entry name" value="Peptidase_M15C"/>
</dbReference>
<dbReference type="RefSeq" id="WP_281241421.1">
    <property type="nucleotide sequence ID" value="NZ_FMYM01000011.1"/>
</dbReference>
<name>A0A1G6MYX2_9BACI</name>
<organism evidence="2 3">
    <name type="scientific">Shouchella lonarensis</name>
    <dbReference type="NCBI Taxonomy" id="1464122"/>
    <lineage>
        <taxon>Bacteria</taxon>
        <taxon>Bacillati</taxon>
        <taxon>Bacillota</taxon>
        <taxon>Bacilli</taxon>
        <taxon>Bacillales</taxon>
        <taxon>Bacillaceae</taxon>
        <taxon>Shouchella</taxon>
    </lineage>
</organism>
<dbReference type="Gene3D" id="3.30.1380.10">
    <property type="match status" value="1"/>
</dbReference>